<evidence type="ECO:0000313" key="2">
    <source>
        <dbReference type="EMBL" id="VDM48288.1"/>
    </source>
</evidence>
<evidence type="ECO:0000313" key="3">
    <source>
        <dbReference type="Proteomes" id="UP000050794"/>
    </source>
</evidence>
<organism evidence="3 4">
    <name type="scientific">Toxocara canis</name>
    <name type="common">Canine roundworm</name>
    <dbReference type="NCBI Taxonomy" id="6265"/>
    <lineage>
        <taxon>Eukaryota</taxon>
        <taxon>Metazoa</taxon>
        <taxon>Ecdysozoa</taxon>
        <taxon>Nematoda</taxon>
        <taxon>Chromadorea</taxon>
        <taxon>Rhabditida</taxon>
        <taxon>Spirurina</taxon>
        <taxon>Ascaridomorpha</taxon>
        <taxon>Ascaridoidea</taxon>
        <taxon>Toxocaridae</taxon>
        <taxon>Toxocara</taxon>
    </lineage>
</organism>
<reference evidence="4" key="1">
    <citation type="submission" date="2016-06" db="UniProtKB">
        <authorList>
            <consortium name="WormBaseParasite"/>
        </authorList>
    </citation>
    <scope>IDENTIFICATION</scope>
</reference>
<proteinExistence type="predicted"/>
<protein>
    <submittedName>
        <fullName evidence="4">Transposase</fullName>
    </submittedName>
</protein>
<gene>
    <name evidence="2" type="ORF">TCNE_LOCUS16967</name>
</gene>
<name>A0A183V897_TOXCA</name>
<accession>A0A183V897</accession>
<dbReference type="Proteomes" id="UP000050794">
    <property type="component" value="Unassembled WGS sequence"/>
</dbReference>
<sequence>MSSACKHFLHGEVPAICAYPRDTHITKADDSLGVPGINPRRTAAAAKRSGRAAAFSGSRREKERKNRQSGPQRPPVGASVARIGRALVAGRGFAVRSDATPHSVFVRNHCALRAFIDEATEKLRHNAAVGRSVRLLLNVYKVKRSIDDAT</sequence>
<dbReference type="AlphaFoldDB" id="A0A183V897"/>
<reference evidence="2 3" key="2">
    <citation type="submission" date="2018-11" db="EMBL/GenBank/DDBJ databases">
        <authorList>
            <consortium name="Pathogen Informatics"/>
        </authorList>
    </citation>
    <scope>NUCLEOTIDE SEQUENCE [LARGE SCALE GENOMIC DNA]</scope>
</reference>
<dbReference type="EMBL" id="UYWY01024038">
    <property type="protein sequence ID" value="VDM48288.1"/>
    <property type="molecule type" value="Genomic_DNA"/>
</dbReference>
<evidence type="ECO:0000256" key="1">
    <source>
        <dbReference type="SAM" id="MobiDB-lite"/>
    </source>
</evidence>
<feature type="region of interest" description="Disordered" evidence="1">
    <location>
        <begin position="30"/>
        <end position="80"/>
    </location>
</feature>
<evidence type="ECO:0000313" key="4">
    <source>
        <dbReference type="WBParaSite" id="TCNE_0001696801-mRNA-1"/>
    </source>
</evidence>
<feature type="compositionally biased region" description="Low complexity" evidence="1">
    <location>
        <begin position="40"/>
        <end position="57"/>
    </location>
</feature>
<keyword evidence="3" id="KW-1185">Reference proteome</keyword>
<dbReference type="WBParaSite" id="TCNE_0001696801-mRNA-1">
    <property type="protein sequence ID" value="TCNE_0001696801-mRNA-1"/>
    <property type="gene ID" value="TCNE_0001696801"/>
</dbReference>